<dbReference type="InterPro" id="IPR014186">
    <property type="entry name" value="S-formylglutathione_hydrol"/>
</dbReference>
<evidence type="ECO:0000313" key="8">
    <source>
        <dbReference type="EMBL" id="USG63015.1"/>
    </source>
</evidence>
<gene>
    <name evidence="8" type="primary">fghA</name>
    <name evidence="8" type="ORF">NBZ79_08490</name>
</gene>
<comment type="catalytic activity">
    <reaction evidence="5 7">
        <text>S-formylglutathione + H2O = formate + glutathione + H(+)</text>
        <dbReference type="Rhea" id="RHEA:14961"/>
        <dbReference type="ChEBI" id="CHEBI:15377"/>
        <dbReference type="ChEBI" id="CHEBI:15378"/>
        <dbReference type="ChEBI" id="CHEBI:15740"/>
        <dbReference type="ChEBI" id="CHEBI:57688"/>
        <dbReference type="ChEBI" id="CHEBI:57925"/>
        <dbReference type="EC" id="3.1.2.12"/>
    </reaction>
</comment>
<keyword evidence="3 7" id="KW-0719">Serine esterase</keyword>
<organism evidence="8 9">
    <name type="scientific">Sneathiella marina</name>
    <dbReference type="NCBI Taxonomy" id="2950108"/>
    <lineage>
        <taxon>Bacteria</taxon>
        <taxon>Pseudomonadati</taxon>
        <taxon>Pseudomonadota</taxon>
        <taxon>Alphaproteobacteria</taxon>
        <taxon>Sneathiellales</taxon>
        <taxon>Sneathiellaceae</taxon>
        <taxon>Sneathiella</taxon>
    </lineage>
</organism>
<evidence type="ECO:0000256" key="4">
    <source>
        <dbReference type="ARBA" id="ARBA00022801"/>
    </source>
</evidence>
<evidence type="ECO:0000256" key="2">
    <source>
        <dbReference type="ARBA" id="ARBA00012479"/>
    </source>
</evidence>
<comment type="similarity">
    <text evidence="1 7">Belongs to the esterase D family.</text>
</comment>
<dbReference type="Pfam" id="PF00756">
    <property type="entry name" value="Esterase"/>
    <property type="match status" value="1"/>
</dbReference>
<dbReference type="SUPFAM" id="SSF53474">
    <property type="entry name" value="alpha/beta-Hydrolases"/>
    <property type="match status" value="1"/>
</dbReference>
<dbReference type="RefSeq" id="WP_251937457.1">
    <property type="nucleotide sequence ID" value="NZ_CP098747.1"/>
</dbReference>
<evidence type="ECO:0000256" key="1">
    <source>
        <dbReference type="ARBA" id="ARBA00005622"/>
    </source>
</evidence>
<evidence type="ECO:0000313" key="9">
    <source>
        <dbReference type="Proteomes" id="UP001056291"/>
    </source>
</evidence>
<evidence type="ECO:0000256" key="3">
    <source>
        <dbReference type="ARBA" id="ARBA00022487"/>
    </source>
</evidence>
<dbReference type="GO" id="GO:0018738">
    <property type="term" value="F:S-formylglutathione hydrolase activity"/>
    <property type="evidence" value="ECO:0007669"/>
    <property type="project" value="UniProtKB-EC"/>
</dbReference>
<keyword evidence="9" id="KW-1185">Reference proteome</keyword>
<dbReference type="PANTHER" id="PTHR10061:SF0">
    <property type="entry name" value="S-FORMYLGLUTATHIONE HYDROLASE"/>
    <property type="match status" value="1"/>
</dbReference>
<evidence type="ECO:0000256" key="7">
    <source>
        <dbReference type="RuleBase" id="RU363068"/>
    </source>
</evidence>
<dbReference type="Proteomes" id="UP001056291">
    <property type="component" value="Chromosome"/>
</dbReference>
<dbReference type="EMBL" id="CP098747">
    <property type="protein sequence ID" value="USG63015.1"/>
    <property type="molecule type" value="Genomic_DNA"/>
</dbReference>
<protein>
    <recommendedName>
        <fullName evidence="2 6">S-formylglutathione hydrolase</fullName>
        <ecNumber evidence="2 6">3.1.2.12</ecNumber>
    </recommendedName>
</protein>
<dbReference type="InterPro" id="IPR000801">
    <property type="entry name" value="Esterase-like"/>
</dbReference>
<reference evidence="8" key="1">
    <citation type="submission" date="2022-06" db="EMBL/GenBank/DDBJ databases">
        <title>Sneathiella actinostolidae sp. nov., isolated from a sea anemonein the Western Pacific Ocean.</title>
        <authorList>
            <person name="Wei M.J."/>
        </authorList>
    </citation>
    <scope>NUCLEOTIDE SEQUENCE</scope>
    <source>
        <strain evidence="8">PHK-P5</strain>
    </source>
</reference>
<dbReference type="Gene3D" id="3.40.50.1820">
    <property type="entry name" value="alpha/beta hydrolase"/>
    <property type="match status" value="1"/>
</dbReference>
<comment type="function">
    <text evidence="7">Serine hydrolase involved in the detoxification of formaldehyde.</text>
</comment>
<dbReference type="PANTHER" id="PTHR10061">
    <property type="entry name" value="S-FORMYLGLUTATHIONE HYDROLASE"/>
    <property type="match status" value="1"/>
</dbReference>
<dbReference type="NCBIfam" id="TIGR02821">
    <property type="entry name" value="fghA_ester_D"/>
    <property type="match status" value="1"/>
</dbReference>
<sequence length="279" mass="30962">MEIISEQKCFGGVQGFYQHASHSTGTNMRFAVFQPPQAKTGSVPLLFFLAGLTCTEETATIKAGMQQFAAKHGLMLVMPDTSPRGLDISGEDDDWDFGTGAGFYLDAIRLPWAKNYNMGSYVSNELRGFILNNFNARPDKAGISGHSMGGHGALTIGLKHPDIFQSVSAFAPICAPIQCPWGQKAFTGYLGEDKSLWREYDATELVRQHPTQNMILIDQGNEDGFLEEQLHPHLFETACNAAGQPLNLRFHEGYDHSYYFIQSFIEDHIEHHAAILNND</sequence>
<keyword evidence="4 7" id="KW-0378">Hydrolase</keyword>
<accession>A0ABY4W759</accession>
<dbReference type="InterPro" id="IPR029058">
    <property type="entry name" value="AB_hydrolase_fold"/>
</dbReference>
<name>A0ABY4W759_9PROT</name>
<evidence type="ECO:0000256" key="6">
    <source>
        <dbReference type="NCBIfam" id="TIGR02821"/>
    </source>
</evidence>
<proteinExistence type="inferred from homology"/>
<evidence type="ECO:0000256" key="5">
    <source>
        <dbReference type="ARBA" id="ARBA00047590"/>
    </source>
</evidence>
<dbReference type="EC" id="3.1.2.12" evidence="2 6"/>